<evidence type="ECO:0000256" key="5">
    <source>
        <dbReference type="ARBA" id="ARBA00023285"/>
    </source>
</evidence>
<dbReference type="STRING" id="1443941.A9J31_01420"/>
<evidence type="ECO:0000313" key="9">
    <source>
        <dbReference type="EMBL" id="OBX30191.1"/>
    </source>
</evidence>
<comment type="caution">
    <text evidence="9">The sequence shown here is derived from an EMBL/GenBank/DDBJ whole genome shotgun (WGS) entry which is preliminary data.</text>
</comment>
<name>A0A1A7RE04_9GAMM</name>
<keyword evidence="10" id="KW-1185">Reference proteome</keyword>
<sequence length="429" mass="45945">MLKNVFNGQKSKVLPIALGSTLLCLSSISWAASPAEIKKIAEAQKVGYLDTLKTLVNIESGSKDIEGLNQISKVVADQLKATGAVVEIIQPKEIMKLDGAPDQTGPIVKAMIKGKGKTNIMLLAHNDTVYQKGQLQGQPFRIDGNKAYGLGILDDKQGVAAVIHVLDMLKQLKYQDYGTITVLINSDEEISSPGSRQMIMDNAKNQDVVLSFETGGLDGSLMLATSGIGAAYLDIKGRGAHAGVKPEAGVNALSELAFQIQQLENLSNPKTGLKLNWTVASAGKTRNVIPDQATAQADARSLKPQDFAELEKTLKQKVKTKKLAESQVDVKFEVRRPPLEASPQAKKLAAKAQQIYTNELKLPMKVETTAWGGGTDAAFAGVTSKAAIIEGIGMSGDGLHSDKAEYILTDSIVPRLYLVTRLIVESSQP</sequence>
<evidence type="ECO:0000256" key="3">
    <source>
        <dbReference type="ARBA" id="ARBA00022801"/>
    </source>
</evidence>
<evidence type="ECO:0000259" key="8">
    <source>
        <dbReference type="Pfam" id="PF07687"/>
    </source>
</evidence>
<evidence type="ECO:0000256" key="1">
    <source>
        <dbReference type="ARBA" id="ARBA00001947"/>
    </source>
</evidence>
<dbReference type="Pfam" id="PF07687">
    <property type="entry name" value="M20_dimer"/>
    <property type="match status" value="1"/>
</dbReference>
<keyword evidence="2" id="KW-0479">Metal-binding</keyword>
<evidence type="ECO:0000256" key="2">
    <source>
        <dbReference type="ARBA" id="ARBA00022723"/>
    </source>
</evidence>
<dbReference type="Proteomes" id="UP000185753">
    <property type="component" value="Unassembled WGS sequence"/>
</dbReference>
<evidence type="ECO:0000256" key="6">
    <source>
        <dbReference type="PIRSR" id="PIRSR037238-1"/>
    </source>
</evidence>
<dbReference type="InterPro" id="IPR011650">
    <property type="entry name" value="Peptidase_M20_dimer"/>
</dbReference>
<dbReference type="InterPro" id="IPR002933">
    <property type="entry name" value="Peptidase_M20"/>
</dbReference>
<feature type="active site" description="Proton acceptor" evidence="6">
    <location>
        <position position="188"/>
    </location>
</feature>
<dbReference type="PROSITE" id="PS00758">
    <property type="entry name" value="ARGE_DAPE_CPG2_1"/>
    <property type="match status" value="1"/>
</dbReference>
<keyword evidence="4" id="KW-0862">Zinc</keyword>
<dbReference type="NCBIfam" id="NF004788">
    <property type="entry name" value="PRK06133.1"/>
    <property type="match status" value="1"/>
</dbReference>
<dbReference type="CDD" id="cd03885">
    <property type="entry name" value="M20_CPDG2"/>
    <property type="match status" value="1"/>
</dbReference>
<dbReference type="GO" id="GO:0046872">
    <property type="term" value="F:metal ion binding"/>
    <property type="evidence" value="ECO:0007669"/>
    <property type="project" value="UniProtKB-KW"/>
</dbReference>
<feature type="signal peptide" evidence="7">
    <location>
        <begin position="1"/>
        <end position="31"/>
    </location>
</feature>
<feature type="active site" evidence="6">
    <location>
        <position position="127"/>
    </location>
</feature>
<keyword evidence="9" id="KW-0645">Protease</keyword>
<dbReference type="Gene3D" id="3.40.630.10">
    <property type="entry name" value="Zn peptidases"/>
    <property type="match status" value="1"/>
</dbReference>
<protein>
    <submittedName>
        <fullName evidence="9">Glutamate carboxypeptidase</fullName>
    </submittedName>
</protein>
<feature type="chain" id="PRO_5008360831" evidence="7">
    <location>
        <begin position="32"/>
        <end position="429"/>
    </location>
</feature>
<dbReference type="Gene3D" id="3.30.70.360">
    <property type="match status" value="1"/>
</dbReference>
<organism evidence="9 10">
    <name type="scientific">Acinetobacter gandensis</name>
    <dbReference type="NCBI Taxonomy" id="1443941"/>
    <lineage>
        <taxon>Bacteria</taxon>
        <taxon>Pseudomonadati</taxon>
        <taxon>Pseudomonadota</taxon>
        <taxon>Gammaproteobacteria</taxon>
        <taxon>Moraxellales</taxon>
        <taxon>Moraxellaceae</taxon>
        <taxon>Acinetobacter</taxon>
    </lineage>
</organism>
<dbReference type="InterPro" id="IPR017150">
    <property type="entry name" value="Pept_M20_glutamate_carboxypep"/>
</dbReference>
<keyword evidence="3" id="KW-0378">Hydrolase</keyword>
<dbReference type="InterPro" id="IPR050072">
    <property type="entry name" value="Peptidase_M20A"/>
</dbReference>
<dbReference type="RefSeq" id="WP_067761797.1">
    <property type="nucleotide sequence ID" value="NZ_LZDS01000001.1"/>
</dbReference>
<gene>
    <name evidence="9" type="ORF">A9J31_01420</name>
</gene>
<dbReference type="OrthoDB" id="9776600at2"/>
<reference evidence="10" key="1">
    <citation type="submission" date="2016-06" db="EMBL/GenBank/DDBJ databases">
        <authorList>
            <person name="Radolfova-Krizova L."/>
            <person name="Nemec A."/>
        </authorList>
    </citation>
    <scope>NUCLEOTIDE SEQUENCE [LARGE SCALE GENOMIC DNA]</scope>
    <source>
        <strain evidence="10">ANC 4275</strain>
    </source>
</reference>
<proteinExistence type="predicted"/>
<accession>A0A1A7RE04</accession>
<dbReference type="SUPFAM" id="SSF53187">
    <property type="entry name" value="Zn-dependent exopeptidases"/>
    <property type="match status" value="1"/>
</dbReference>
<keyword evidence="7" id="KW-0732">Signal</keyword>
<evidence type="ECO:0000256" key="4">
    <source>
        <dbReference type="ARBA" id="ARBA00022833"/>
    </source>
</evidence>
<keyword evidence="9" id="KW-0121">Carboxypeptidase</keyword>
<keyword evidence="5" id="KW-0170">Cobalt</keyword>
<evidence type="ECO:0000256" key="7">
    <source>
        <dbReference type="SAM" id="SignalP"/>
    </source>
</evidence>
<dbReference type="SUPFAM" id="SSF55031">
    <property type="entry name" value="Bacterial exopeptidase dimerisation domain"/>
    <property type="match status" value="1"/>
</dbReference>
<dbReference type="InterPro" id="IPR001261">
    <property type="entry name" value="ArgE/DapE_CS"/>
</dbReference>
<dbReference type="AlphaFoldDB" id="A0A1A7RE04"/>
<dbReference type="GO" id="GO:0004180">
    <property type="term" value="F:carboxypeptidase activity"/>
    <property type="evidence" value="ECO:0007669"/>
    <property type="project" value="UniProtKB-KW"/>
</dbReference>
<dbReference type="PANTHER" id="PTHR43808">
    <property type="entry name" value="ACETYLORNITHINE DEACETYLASE"/>
    <property type="match status" value="1"/>
</dbReference>
<dbReference type="PIRSF" id="PIRSF037238">
    <property type="entry name" value="Carboxypeptidase_G2"/>
    <property type="match status" value="1"/>
</dbReference>
<evidence type="ECO:0000313" key="10">
    <source>
        <dbReference type="Proteomes" id="UP000185753"/>
    </source>
</evidence>
<dbReference type="EMBL" id="LZDS01000001">
    <property type="protein sequence ID" value="OBX30191.1"/>
    <property type="molecule type" value="Genomic_DNA"/>
</dbReference>
<dbReference type="Pfam" id="PF01546">
    <property type="entry name" value="Peptidase_M20"/>
    <property type="match status" value="1"/>
</dbReference>
<dbReference type="InterPro" id="IPR036264">
    <property type="entry name" value="Bact_exopeptidase_dim_dom"/>
</dbReference>
<dbReference type="PANTHER" id="PTHR43808:SF10">
    <property type="entry name" value="BLL3749 PROTEIN"/>
    <property type="match status" value="1"/>
</dbReference>
<comment type="cofactor">
    <cofactor evidence="1">
        <name>Zn(2+)</name>
        <dbReference type="ChEBI" id="CHEBI:29105"/>
    </cofactor>
</comment>
<feature type="domain" description="Peptidase M20 dimerisation" evidence="8">
    <location>
        <begin position="224"/>
        <end position="322"/>
    </location>
</feature>